<dbReference type="PANTHER" id="PTHR34203">
    <property type="entry name" value="METHYLTRANSFERASE, FKBM FAMILY PROTEIN"/>
    <property type="match status" value="1"/>
</dbReference>
<dbReference type="InterPro" id="IPR006342">
    <property type="entry name" value="FkbM_mtfrase"/>
</dbReference>
<keyword evidence="3" id="KW-1185">Reference proteome</keyword>
<organism evidence="2 3">
    <name type="scientific">Hansschlegelia quercus</name>
    <dbReference type="NCBI Taxonomy" id="2528245"/>
    <lineage>
        <taxon>Bacteria</taxon>
        <taxon>Pseudomonadati</taxon>
        <taxon>Pseudomonadota</taxon>
        <taxon>Alphaproteobacteria</taxon>
        <taxon>Hyphomicrobiales</taxon>
        <taxon>Methylopilaceae</taxon>
        <taxon>Hansschlegelia</taxon>
    </lineage>
</organism>
<dbReference type="NCBIfam" id="TIGR01444">
    <property type="entry name" value="fkbM_fam"/>
    <property type="match status" value="1"/>
</dbReference>
<gene>
    <name evidence="2" type="ORF">EYR15_16900</name>
</gene>
<evidence type="ECO:0000313" key="2">
    <source>
        <dbReference type="EMBL" id="TBN46777.1"/>
    </source>
</evidence>
<dbReference type="PANTHER" id="PTHR34203:SF15">
    <property type="entry name" value="SLL1173 PROTEIN"/>
    <property type="match status" value="1"/>
</dbReference>
<protein>
    <submittedName>
        <fullName evidence="2">FkbM family methyltransferase</fullName>
    </submittedName>
</protein>
<dbReference type="AlphaFoldDB" id="A0A4V2JD40"/>
<name>A0A4V2JD40_9HYPH</name>
<dbReference type="Pfam" id="PF05050">
    <property type="entry name" value="Methyltransf_21"/>
    <property type="match status" value="1"/>
</dbReference>
<feature type="domain" description="Methyltransferase FkbM" evidence="1">
    <location>
        <begin position="67"/>
        <end position="225"/>
    </location>
</feature>
<dbReference type="SUPFAM" id="SSF53335">
    <property type="entry name" value="S-adenosyl-L-methionine-dependent methyltransferases"/>
    <property type="match status" value="1"/>
</dbReference>
<keyword evidence="2" id="KW-0808">Transferase</keyword>
<dbReference type="Proteomes" id="UP000291613">
    <property type="component" value="Unassembled WGS sequence"/>
</dbReference>
<reference evidence="2 3" key="1">
    <citation type="submission" date="2019-02" db="EMBL/GenBank/DDBJ databases">
        <title>Hansschlegelia quercus sp. nov., a novel methylotrophic bacterium from buds of oak (Quercus robur L.).</title>
        <authorList>
            <person name="Agafonova N.V."/>
            <person name="Kaparullina E.N."/>
            <person name="Grouzdev D.S."/>
            <person name="Doronina N.V."/>
        </authorList>
    </citation>
    <scope>NUCLEOTIDE SEQUENCE [LARGE SCALE GENOMIC DNA]</scope>
    <source>
        <strain evidence="2 3">Dub</strain>
    </source>
</reference>
<feature type="non-terminal residue" evidence="2">
    <location>
        <position position="302"/>
    </location>
</feature>
<keyword evidence="2" id="KW-0489">Methyltransferase</keyword>
<dbReference type="EMBL" id="SIUB01000016">
    <property type="protein sequence ID" value="TBN46777.1"/>
    <property type="molecule type" value="Genomic_DNA"/>
</dbReference>
<proteinExistence type="predicted"/>
<dbReference type="OrthoDB" id="7272699at2"/>
<dbReference type="InterPro" id="IPR052514">
    <property type="entry name" value="SAM-dependent_MTase"/>
</dbReference>
<evidence type="ECO:0000313" key="3">
    <source>
        <dbReference type="Proteomes" id="UP000291613"/>
    </source>
</evidence>
<accession>A0A4V2JD40</accession>
<dbReference type="Gene3D" id="3.40.50.150">
    <property type="entry name" value="Vaccinia Virus protein VP39"/>
    <property type="match status" value="1"/>
</dbReference>
<comment type="caution">
    <text evidence="2">The sequence shown here is derived from an EMBL/GenBank/DDBJ whole genome shotgun (WGS) entry which is preliminary data.</text>
</comment>
<feature type="non-terminal residue" evidence="2">
    <location>
        <position position="1"/>
    </location>
</feature>
<dbReference type="GO" id="GO:0032259">
    <property type="term" value="P:methylation"/>
    <property type="evidence" value="ECO:0007669"/>
    <property type="project" value="UniProtKB-KW"/>
</dbReference>
<evidence type="ECO:0000259" key="1">
    <source>
        <dbReference type="Pfam" id="PF05050"/>
    </source>
</evidence>
<dbReference type="InterPro" id="IPR029063">
    <property type="entry name" value="SAM-dependent_MTases_sf"/>
</dbReference>
<sequence length="302" mass="33067">TLFVQTPRNDDAIATFGPYRRHLNALTGRGTNIQRRLSRGGLANYEPDLQAALLALAQSPRQRVFFDVGAHIGFFAGLLSAVYRGNGLQTYAFEPTPSTFGRALKFRDKNAFGYMLTPCAVSNEPGETQLFLSTKAETSNSLNAGFRPGSTAVTVRCETIDGLVAAGAPPPTLMKIDVETFEPQVILGARATITRSKPWITCEFLSGTDDALLDQALSFLEEQGYGFYQIVREGPWERLDKSGVIARRSSAAGSRDWLVAPKPPSHAFYTRYAAWRTAIDECGASSNMTVDDKATRKRLTAR</sequence>
<dbReference type="GO" id="GO:0008168">
    <property type="term" value="F:methyltransferase activity"/>
    <property type="evidence" value="ECO:0007669"/>
    <property type="project" value="UniProtKB-KW"/>
</dbReference>